<dbReference type="EMBL" id="GL629729">
    <property type="protein sequence ID" value="EFX06423.1"/>
    <property type="molecule type" value="Genomic_DNA"/>
</dbReference>
<name>F0X6W5_GROCL</name>
<dbReference type="InterPro" id="IPR001466">
    <property type="entry name" value="Beta-lactam-related"/>
</dbReference>
<evidence type="ECO:0000256" key="2">
    <source>
        <dbReference type="ARBA" id="ARBA00022801"/>
    </source>
</evidence>
<feature type="domain" description="Beta-lactamase-related" evidence="3">
    <location>
        <begin position="4"/>
        <end position="395"/>
    </location>
</feature>
<dbReference type="PANTHER" id="PTHR43283:SF17">
    <property type="entry name" value="(LOVD), PUTATIVE (AFU_ORTHOLOGUE AFUA_5G00920)-RELATED"/>
    <property type="match status" value="1"/>
</dbReference>
<sequence>MSTFEEVIAGAVADRVIPGVVLLAEDLKGSHYENVLGFGSLAADAPADPLRLDSVFALLSLSKLVTAVLVLRAAERGLVQLDADVAPLLPELAAQAVLTGWDDDEKPVLEPRTAPITLRLLLTHSSGVGYDFLSPELLRWTAHVQYNSSSSSPPRTMPSLDKTLPIEQRFAAPLLFQPGAGWVYGAGVDWAGRLLERATGTALETLLIHDVLVPLGLPAGALTFYPARYPTTEARLVRSLPMRRTAGSAVVDRPSPLLASTDPLGRTAGTASGGGGLFGDAPAFMRLLTALLRDDGRLLSSTALLFSPQLPSDAARAALLHNTRPPHSAWMVGDIPPTEAYDWSLGGLLVTQPTNHPWRRPAALLWSGAVNLTWIVDRQAGLCALFAANFLPSADVQGRQLMRAWEEHVYATMGHRAESGNL</sequence>
<gene>
    <name evidence="4" type="ORF">CMQ_6744</name>
</gene>
<dbReference type="GeneID" id="25980211"/>
<dbReference type="GO" id="GO:0016787">
    <property type="term" value="F:hydrolase activity"/>
    <property type="evidence" value="ECO:0007669"/>
    <property type="project" value="UniProtKB-KW"/>
</dbReference>
<reference evidence="4 5" key="1">
    <citation type="journal article" date="2011" name="Proc. Natl. Acad. Sci. U.S.A.">
        <title>Genome and transcriptome analyses of the mountain pine beetle-fungal symbiont Grosmannia clavigera, a lodgepole pine pathogen.</title>
        <authorList>
            <person name="DiGuistini S."/>
            <person name="Wang Y."/>
            <person name="Liao N.Y."/>
            <person name="Taylor G."/>
            <person name="Tanguay P."/>
            <person name="Feau N."/>
            <person name="Henrissat B."/>
            <person name="Chan S.K."/>
            <person name="Hesse-Orce U."/>
            <person name="Alamouti S.M."/>
            <person name="Tsui C.K.M."/>
            <person name="Docking R.T."/>
            <person name="Levasseur A."/>
            <person name="Haridas S."/>
            <person name="Robertson G."/>
            <person name="Birol I."/>
            <person name="Holt R.A."/>
            <person name="Marra M.A."/>
            <person name="Hamelin R.C."/>
            <person name="Hirst M."/>
            <person name="Jones S.J.M."/>
            <person name="Bohlmann J."/>
            <person name="Breuil C."/>
        </authorList>
    </citation>
    <scope>NUCLEOTIDE SEQUENCE [LARGE SCALE GENOMIC DNA]</scope>
    <source>
        <strain evidence="5">kw1407 / UAMH 11150</strain>
    </source>
</reference>
<dbReference type="InterPro" id="IPR012338">
    <property type="entry name" value="Beta-lactam/transpept-like"/>
</dbReference>
<dbReference type="AlphaFoldDB" id="F0X6W5"/>
<proteinExistence type="inferred from homology"/>
<dbReference type="InterPro" id="IPR050789">
    <property type="entry name" value="Diverse_Enzym_Activities"/>
</dbReference>
<dbReference type="Gene3D" id="3.40.710.10">
    <property type="entry name" value="DD-peptidase/beta-lactamase superfamily"/>
    <property type="match status" value="1"/>
</dbReference>
<dbReference type="Pfam" id="PF00144">
    <property type="entry name" value="Beta-lactamase"/>
    <property type="match status" value="1"/>
</dbReference>
<dbReference type="PANTHER" id="PTHR43283">
    <property type="entry name" value="BETA-LACTAMASE-RELATED"/>
    <property type="match status" value="1"/>
</dbReference>
<evidence type="ECO:0000313" key="4">
    <source>
        <dbReference type="EMBL" id="EFX06423.1"/>
    </source>
</evidence>
<dbReference type="InParanoid" id="F0X6W5"/>
<keyword evidence="2" id="KW-0378">Hydrolase</keyword>
<dbReference type="Proteomes" id="UP000007796">
    <property type="component" value="Unassembled WGS sequence"/>
</dbReference>
<keyword evidence="5" id="KW-1185">Reference proteome</keyword>
<dbReference type="OrthoDB" id="428260at2759"/>
<dbReference type="SUPFAM" id="SSF56601">
    <property type="entry name" value="beta-lactamase/transpeptidase-like"/>
    <property type="match status" value="1"/>
</dbReference>
<dbReference type="RefSeq" id="XP_014175905.1">
    <property type="nucleotide sequence ID" value="XM_014320430.1"/>
</dbReference>
<organism evidence="5">
    <name type="scientific">Grosmannia clavigera (strain kw1407 / UAMH 11150)</name>
    <name type="common">Blue stain fungus</name>
    <name type="synonym">Graphiocladiella clavigera</name>
    <dbReference type="NCBI Taxonomy" id="655863"/>
    <lineage>
        <taxon>Eukaryota</taxon>
        <taxon>Fungi</taxon>
        <taxon>Dikarya</taxon>
        <taxon>Ascomycota</taxon>
        <taxon>Pezizomycotina</taxon>
        <taxon>Sordariomycetes</taxon>
        <taxon>Sordariomycetidae</taxon>
        <taxon>Ophiostomatales</taxon>
        <taxon>Ophiostomataceae</taxon>
        <taxon>Leptographium</taxon>
    </lineage>
</organism>
<dbReference type="STRING" id="655863.F0X6W5"/>
<protein>
    <submittedName>
        <fullName evidence="4">Beta-lactamase family protein</fullName>
    </submittedName>
</protein>
<comment type="similarity">
    <text evidence="1">Belongs to the class-A beta-lactamase family.</text>
</comment>
<evidence type="ECO:0000259" key="3">
    <source>
        <dbReference type="Pfam" id="PF00144"/>
    </source>
</evidence>
<accession>F0X6W5</accession>
<dbReference type="HOGENOM" id="CLU_020027_11_1_1"/>
<evidence type="ECO:0000256" key="1">
    <source>
        <dbReference type="ARBA" id="ARBA00009009"/>
    </source>
</evidence>
<dbReference type="eggNOG" id="ENOG502S4UR">
    <property type="taxonomic scope" value="Eukaryota"/>
</dbReference>
<evidence type="ECO:0000313" key="5">
    <source>
        <dbReference type="Proteomes" id="UP000007796"/>
    </source>
</evidence>